<name>A0ABP8GKG8_9BACT</name>
<keyword evidence="2" id="KW-1185">Reference proteome</keyword>
<evidence type="ECO:0000313" key="2">
    <source>
        <dbReference type="Proteomes" id="UP001501725"/>
    </source>
</evidence>
<gene>
    <name evidence="1" type="ORF">GCM10023184_13690</name>
</gene>
<reference evidence="2" key="1">
    <citation type="journal article" date="2019" name="Int. J. Syst. Evol. Microbiol.">
        <title>The Global Catalogue of Microorganisms (GCM) 10K type strain sequencing project: providing services to taxonomists for standard genome sequencing and annotation.</title>
        <authorList>
            <consortium name="The Broad Institute Genomics Platform"/>
            <consortium name="The Broad Institute Genome Sequencing Center for Infectious Disease"/>
            <person name="Wu L."/>
            <person name="Ma J."/>
        </authorList>
    </citation>
    <scope>NUCLEOTIDE SEQUENCE [LARGE SCALE GENOMIC DNA]</scope>
    <source>
        <strain evidence="2">JCM 17919</strain>
    </source>
</reference>
<accession>A0ABP8GKG8</accession>
<evidence type="ECO:0008006" key="3">
    <source>
        <dbReference type="Google" id="ProtNLM"/>
    </source>
</evidence>
<comment type="caution">
    <text evidence="1">The sequence shown here is derived from an EMBL/GenBank/DDBJ whole genome shotgun (WGS) entry which is preliminary data.</text>
</comment>
<dbReference type="EMBL" id="BAABGY010000006">
    <property type="protein sequence ID" value="GAA4325602.1"/>
    <property type="molecule type" value="Genomic_DNA"/>
</dbReference>
<protein>
    <recommendedName>
        <fullName evidence="3">FHA domain-containing protein</fullName>
    </recommendedName>
</protein>
<proteinExistence type="predicted"/>
<dbReference type="Proteomes" id="UP001501725">
    <property type="component" value="Unassembled WGS sequence"/>
</dbReference>
<dbReference type="RefSeq" id="WP_345254534.1">
    <property type="nucleotide sequence ID" value="NZ_BAABGY010000006.1"/>
</dbReference>
<organism evidence="1 2">
    <name type="scientific">Flaviaesturariibacter amylovorans</name>
    <dbReference type="NCBI Taxonomy" id="1084520"/>
    <lineage>
        <taxon>Bacteria</taxon>
        <taxon>Pseudomonadati</taxon>
        <taxon>Bacteroidota</taxon>
        <taxon>Chitinophagia</taxon>
        <taxon>Chitinophagales</taxon>
        <taxon>Chitinophagaceae</taxon>
        <taxon>Flaviaestuariibacter</taxon>
    </lineage>
</organism>
<evidence type="ECO:0000313" key="1">
    <source>
        <dbReference type="EMBL" id="GAA4325602.1"/>
    </source>
</evidence>
<sequence length="322" mass="36065">MSSKPNFWQRLGLHSWFLNKPEAAPRESAALLSPSIIYNYILQQFEGSLAELSFANRIVFYHEYIIVFNPDDYKEFQEGKKGIFGLIAQEAVNAFYGILQQEAAKGRAVIPSANKWVFRFVSAPQYGRGDKGFIGKLLPGATEKSENLRVTYIPRQTGMAETVDLSPESLTAFTYYSEGYYELPYRFEGAGAGATGGSPAAPSVGSPGAYARFEAVVPDKAYAGKKIEFLMRDEEILITGPADQRNEPHIFRIPSEWVDTPHLKLRYNRGEDRFYIAAFGEKTVVNEKEIAPSNPQYPSWSEIPLHSRIVLNGIVGLNLFKP</sequence>